<evidence type="ECO:0000313" key="5">
    <source>
        <dbReference type="Proteomes" id="UP000242418"/>
    </source>
</evidence>
<evidence type="ECO:0000259" key="3">
    <source>
        <dbReference type="Pfam" id="PF01464"/>
    </source>
</evidence>
<comment type="caution">
    <text evidence="4">The sequence shown here is derived from an EMBL/GenBank/DDBJ whole genome shotgun (WGS) entry which is preliminary data.</text>
</comment>
<dbReference type="AlphaFoldDB" id="A0AB37ZEB6"/>
<protein>
    <submittedName>
        <fullName evidence="4">Type IV secretion system protein VirB1</fullName>
    </submittedName>
</protein>
<keyword evidence="2" id="KW-0732">Signal</keyword>
<name>A0AB37ZEB6_9PSED</name>
<evidence type="ECO:0000256" key="1">
    <source>
        <dbReference type="SAM" id="MobiDB-lite"/>
    </source>
</evidence>
<dbReference type="InterPro" id="IPR008258">
    <property type="entry name" value="Transglycosylase_SLT_dom_1"/>
</dbReference>
<dbReference type="EMBL" id="FMTL01000011">
    <property type="protein sequence ID" value="SCW89698.1"/>
    <property type="molecule type" value="Genomic_DNA"/>
</dbReference>
<dbReference type="Gene3D" id="1.10.530.10">
    <property type="match status" value="1"/>
</dbReference>
<proteinExistence type="predicted"/>
<dbReference type="CDD" id="cd16892">
    <property type="entry name" value="LT_VirB1-like"/>
    <property type="match status" value="1"/>
</dbReference>
<sequence>MKRLLLPALALCAGNVFAVESVDFPNLAAQCAPGVHLNTLSAIVRHESGANPFAIGINAKGVRLPRQPANREEAIATANWLKTNGYNFDGGFGQVNVKNLDWLGMSVADLFDPCKNLAGAAKVITDCFKRAEGRYTDQQAALHAALSCYNTGNFRDGFSNGYVLKVAANATLDVPALVPVAKGSSEPLKLQGSVQQAPTPNAVKPLPDGIGDAFSRPNADAFSAPPEKAGRSDAVAEEKD</sequence>
<feature type="compositionally biased region" description="Basic and acidic residues" evidence="1">
    <location>
        <begin position="228"/>
        <end position="240"/>
    </location>
</feature>
<evidence type="ECO:0000313" key="4">
    <source>
        <dbReference type="EMBL" id="SCW89698.1"/>
    </source>
</evidence>
<feature type="region of interest" description="Disordered" evidence="1">
    <location>
        <begin position="190"/>
        <end position="240"/>
    </location>
</feature>
<reference evidence="4 5" key="1">
    <citation type="submission" date="2016-10" db="EMBL/GenBank/DDBJ databases">
        <authorList>
            <person name="Varghese N."/>
            <person name="Submissions S."/>
        </authorList>
    </citation>
    <scope>NUCLEOTIDE SEQUENCE [LARGE SCALE GENOMIC DNA]</scope>
    <source>
        <strain evidence="4 5">DSM 17833</strain>
    </source>
</reference>
<feature type="signal peptide" evidence="2">
    <location>
        <begin position="1"/>
        <end position="18"/>
    </location>
</feature>
<dbReference type="Pfam" id="PF01464">
    <property type="entry name" value="SLT"/>
    <property type="match status" value="1"/>
</dbReference>
<feature type="chain" id="PRO_5044347334" evidence="2">
    <location>
        <begin position="19"/>
        <end position="240"/>
    </location>
</feature>
<feature type="domain" description="Transglycosylase SLT" evidence="3">
    <location>
        <begin position="28"/>
        <end position="161"/>
    </location>
</feature>
<dbReference type="SUPFAM" id="SSF53955">
    <property type="entry name" value="Lysozyme-like"/>
    <property type="match status" value="1"/>
</dbReference>
<keyword evidence="5" id="KW-1185">Reference proteome</keyword>
<dbReference type="RefSeq" id="WP_090256250.1">
    <property type="nucleotide sequence ID" value="NZ_FMTL01000011.1"/>
</dbReference>
<gene>
    <name evidence="4" type="ORF">SAMN05216370_0069</name>
</gene>
<accession>A0AB37ZEB6</accession>
<dbReference type="InterPro" id="IPR023346">
    <property type="entry name" value="Lysozyme-like_dom_sf"/>
</dbReference>
<evidence type="ECO:0000256" key="2">
    <source>
        <dbReference type="SAM" id="SignalP"/>
    </source>
</evidence>
<dbReference type="Proteomes" id="UP000242418">
    <property type="component" value="Unassembled WGS sequence"/>
</dbReference>
<organism evidence="4 5">
    <name type="scientific">Pseudomonas peli</name>
    <dbReference type="NCBI Taxonomy" id="592361"/>
    <lineage>
        <taxon>Bacteria</taxon>
        <taxon>Pseudomonadati</taxon>
        <taxon>Pseudomonadota</taxon>
        <taxon>Gammaproteobacteria</taxon>
        <taxon>Pseudomonadales</taxon>
        <taxon>Pseudomonadaceae</taxon>
        <taxon>Pseudomonas</taxon>
    </lineage>
</organism>